<name>A0A0G1FK31_9BACT</name>
<reference evidence="4 5" key="1">
    <citation type="journal article" date="2015" name="Nature">
        <title>rRNA introns, odd ribosomes, and small enigmatic genomes across a large radiation of phyla.</title>
        <authorList>
            <person name="Brown C.T."/>
            <person name="Hug L.A."/>
            <person name="Thomas B.C."/>
            <person name="Sharon I."/>
            <person name="Castelle C.J."/>
            <person name="Singh A."/>
            <person name="Wilkins M.J."/>
            <person name="Williams K.H."/>
            <person name="Banfield J.F."/>
        </authorList>
    </citation>
    <scope>NUCLEOTIDE SEQUENCE [LARGE SCALE GENOMIC DNA]</scope>
</reference>
<comment type="caution">
    <text evidence="4">The sequence shown here is derived from an EMBL/GenBank/DDBJ whole genome shotgun (WGS) entry which is preliminary data.</text>
</comment>
<accession>A0A0G1FK31</accession>
<evidence type="ECO:0000259" key="2">
    <source>
        <dbReference type="Pfam" id="PF02481"/>
    </source>
</evidence>
<dbReference type="Gene3D" id="3.40.50.450">
    <property type="match status" value="1"/>
</dbReference>
<dbReference type="NCBIfam" id="TIGR00732">
    <property type="entry name" value="dprA"/>
    <property type="match status" value="1"/>
</dbReference>
<proteinExistence type="inferred from homology"/>
<dbReference type="Pfam" id="PF02481">
    <property type="entry name" value="DNA_processg_A"/>
    <property type="match status" value="1"/>
</dbReference>
<comment type="similarity">
    <text evidence="1">Belongs to the DprA/Smf family.</text>
</comment>
<evidence type="ECO:0000313" key="4">
    <source>
        <dbReference type="EMBL" id="KKS87228.1"/>
    </source>
</evidence>
<dbReference type="InterPro" id="IPR010994">
    <property type="entry name" value="RuvA_2-like"/>
</dbReference>
<dbReference type="PANTHER" id="PTHR43022:SF1">
    <property type="entry name" value="PROTEIN SMF"/>
    <property type="match status" value="1"/>
</dbReference>
<dbReference type="GO" id="GO:0009294">
    <property type="term" value="P:DNA-mediated transformation"/>
    <property type="evidence" value="ECO:0007669"/>
    <property type="project" value="InterPro"/>
</dbReference>
<dbReference type="SUPFAM" id="SSF47781">
    <property type="entry name" value="RuvA domain 2-like"/>
    <property type="match status" value="1"/>
</dbReference>
<sequence>MTEREAYVAFAAFPGIGPQRFKLLTEYFGSAQKAWSASAEELIKIGLGGKLTQKLVDFRAGFDPRTYEQQLLQREIKIITRIESSFPQQLLEIPDPPIALFIKGTFEVAGKKFIGIVGTRKPTAYGREITARLTRDLALSGLGIVSGMARGIDGVAHRTAIEAGAYTIAVLGCGVDIIYPPDHKDLYVEIIARSGAVISEVPPGHTVLKGLFPARNRIISGISLGIVVTEGAQDSGSLITARLAAEQGREVFAVPGPITSYLSVGPSKLIKQGAKIVTEVGDILEEFNIKNEISKIKNSNKISNNGRTLSPEEEKLVGLLTQGEMLYDEIIRESGLPASEVGSLLSLMELGGIIRALGNGKYGLNSG</sequence>
<dbReference type="InterPro" id="IPR041614">
    <property type="entry name" value="DprA_WH"/>
</dbReference>
<evidence type="ECO:0000259" key="3">
    <source>
        <dbReference type="Pfam" id="PF17782"/>
    </source>
</evidence>
<dbReference type="EMBL" id="LCFD01000003">
    <property type="protein sequence ID" value="KKS87228.1"/>
    <property type="molecule type" value="Genomic_DNA"/>
</dbReference>
<dbReference type="InterPro" id="IPR036388">
    <property type="entry name" value="WH-like_DNA-bd_sf"/>
</dbReference>
<dbReference type="STRING" id="1618446.UV61_C0003G0081"/>
<dbReference type="SUPFAM" id="SSF102405">
    <property type="entry name" value="MCP/YpsA-like"/>
    <property type="match status" value="1"/>
</dbReference>
<gene>
    <name evidence="4" type="ORF">UV61_C0003G0081</name>
</gene>
<dbReference type="AlphaFoldDB" id="A0A0G1FK31"/>
<protein>
    <submittedName>
        <fullName evidence="4">Protecting protein DprA protein</fullName>
    </submittedName>
</protein>
<feature type="domain" description="DprA winged helix" evidence="3">
    <location>
        <begin position="307"/>
        <end position="359"/>
    </location>
</feature>
<feature type="domain" description="Smf/DprA SLOG" evidence="2">
    <location>
        <begin position="77"/>
        <end position="287"/>
    </location>
</feature>
<dbReference type="PATRIC" id="fig|1618446.3.peg.506"/>
<dbReference type="InterPro" id="IPR003488">
    <property type="entry name" value="DprA"/>
</dbReference>
<evidence type="ECO:0000256" key="1">
    <source>
        <dbReference type="ARBA" id="ARBA00006525"/>
    </source>
</evidence>
<dbReference type="Gene3D" id="1.10.10.10">
    <property type="entry name" value="Winged helix-like DNA-binding domain superfamily/Winged helix DNA-binding domain"/>
    <property type="match status" value="1"/>
</dbReference>
<dbReference type="Pfam" id="PF17782">
    <property type="entry name" value="WHD_DprA"/>
    <property type="match status" value="1"/>
</dbReference>
<dbReference type="PANTHER" id="PTHR43022">
    <property type="entry name" value="PROTEIN SMF"/>
    <property type="match status" value="1"/>
</dbReference>
<dbReference type="Proteomes" id="UP000034050">
    <property type="component" value="Unassembled WGS sequence"/>
</dbReference>
<dbReference type="InterPro" id="IPR057666">
    <property type="entry name" value="DrpA_SLOG"/>
</dbReference>
<organism evidence="4 5">
    <name type="scientific">Candidatus Gottesmanbacteria bacterium GW2011_GWB1_43_11</name>
    <dbReference type="NCBI Taxonomy" id="1618446"/>
    <lineage>
        <taxon>Bacteria</taxon>
        <taxon>Candidatus Gottesmaniibacteriota</taxon>
    </lineage>
</organism>
<evidence type="ECO:0000313" key="5">
    <source>
        <dbReference type="Proteomes" id="UP000034050"/>
    </source>
</evidence>